<dbReference type="AlphaFoldDB" id="A0A227PJA7"/>
<dbReference type="Proteomes" id="UP000214684">
    <property type="component" value="Unassembled WGS sequence"/>
</dbReference>
<keyword evidence="3" id="KW-1185">Reference proteome</keyword>
<evidence type="ECO:0000256" key="1">
    <source>
        <dbReference type="SAM" id="Phobius"/>
    </source>
</evidence>
<keyword evidence="1" id="KW-1133">Transmembrane helix</keyword>
<dbReference type="EMBL" id="MUGS01000004">
    <property type="protein sequence ID" value="OXG09125.1"/>
    <property type="molecule type" value="Genomic_DNA"/>
</dbReference>
<feature type="transmembrane region" description="Helical" evidence="1">
    <location>
        <begin position="20"/>
        <end position="37"/>
    </location>
</feature>
<organism evidence="2 3">
    <name type="scientific">Flavobacterium araucananum</name>
    <dbReference type="NCBI Taxonomy" id="946678"/>
    <lineage>
        <taxon>Bacteria</taxon>
        <taxon>Pseudomonadati</taxon>
        <taxon>Bacteroidota</taxon>
        <taxon>Flavobacteriia</taxon>
        <taxon>Flavobacteriales</taxon>
        <taxon>Flavobacteriaceae</taxon>
        <taxon>Flavobacterium</taxon>
    </lineage>
</organism>
<comment type="caution">
    <text evidence="2">The sequence shown here is derived from an EMBL/GenBank/DDBJ whole genome shotgun (WGS) entry which is preliminary data.</text>
</comment>
<gene>
    <name evidence="2" type="ORF">B0A64_03785</name>
</gene>
<proteinExistence type="predicted"/>
<accession>A0A227PJA7</accession>
<keyword evidence="1" id="KW-0812">Transmembrane</keyword>
<keyword evidence="1" id="KW-0472">Membrane</keyword>
<evidence type="ECO:0000313" key="3">
    <source>
        <dbReference type="Proteomes" id="UP000214684"/>
    </source>
</evidence>
<sequence length="169" mass="19834">MNTSNHFMNNYNGYIKMKKIILLLGGIILFFIFRFFIIKVNNYSNINECNTSEYVADRDRIWIKLDSHFNNMNLKDIKVKISNNKESIYNTDSINKLNFYVDSKILLKDTLTISLKDKIYKIYDFKNGSRLAKSGQDRGNFHCGILKAKINGKSCDFYGYNEIYLDVEN</sequence>
<protein>
    <submittedName>
        <fullName evidence="2">Uncharacterized protein</fullName>
    </submittedName>
</protein>
<evidence type="ECO:0000313" key="2">
    <source>
        <dbReference type="EMBL" id="OXG09125.1"/>
    </source>
</evidence>
<name>A0A227PJA7_9FLAO</name>
<reference evidence="2 3" key="1">
    <citation type="submission" date="2016-11" db="EMBL/GenBank/DDBJ databases">
        <title>Whole genomes of Flavobacteriaceae.</title>
        <authorList>
            <person name="Stine C."/>
            <person name="Li C."/>
            <person name="Tadesse D."/>
        </authorList>
    </citation>
    <scope>NUCLEOTIDE SEQUENCE [LARGE SCALE GENOMIC DNA]</scope>
    <source>
        <strain evidence="2 3">DSM 24704</strain>
    </source>
</reference>